<organism evidence="2 3">
    <name type="scientific">Candidatus Kerfeldbacteria bacterium CG08_land_8_20_14_0_20_40_16</name>
    <dbReference type="NCBI Taxonomy" id="2014244"/>
    <lineage>
        <taxon>Bacteria</taxon>
        <taxon>Candidatus Kerfeldiibacteriota</taxon>
    </lineage>
</organism>
<feature type="transmembrane region" description="Helical" evidence="1">
    <location>
        <begin position="46"/>
        <end position="71"/>
    </location>
</feature>
<keyword evidence="1" id="KW-0812">Transmembrane</keyword>
<evidence type="ECO:0000256" key="1">
    <source>
        <dbReference type="SAM" id="Phobius"/>
    </source>
</evidence>
<dbReference type="AlphaFoldDB" id="A0A2H0YUM2"/>
<sequence length="81" mass="9092">MGVIILGIIGIVIGAVFVIKTEWFLDFFGRIEWAERHLGTEGGSRLFYKIIGIGTIVLSFMLMTGLFQLLLRKIFSSGRIN</sequence>
<evidence type="ECO:0000313" key="3">
    <source>
        <dbReference type="Proteomes" id="UP000231542"/>
    </source>
</evidence>
<accession>A0A2H0YUM2</accession>
<comment type="caution">
    <text evidence="2">The sequence shown here is derived from an EMBL/GenBank/DDBJ whole genome shotgun (WGS) entry which is preliminary data.</text>
</comment>
<proteinExistence type="predicted"/>
<gene>
    <name evidence="2" type="ORF">COT24_04945</name>
</gene>
<name>A0A2H0YUM2_9BACT</name>
<dbReference type="Proteomes" id="UP000231542">
    <property type="component" value="Unassembled WGS sequence"/>
</dbReference>
<evidence type="ECO:0000313" key="2">
    <source>
        <dbReference type="EMBL" id="PIS42136.1"/>
    </source>
</evidence>
<keyword evidence="1" id="KW-1133">Transmembrane helix</keyword>
<keyword evidence="1" id="KW-0472">Membrane</keyword>
<dbReference type="EMBL" id="PEXU01000056">
    <property type="protein sequence ID" value="PIS42136.1"/>
    <property type="molecule type" value="Genomic_DNA"/>
</dbReference>
<feature type="transmembrane region" description="Helical" evidence="1">
    <location>
        <begin position="6"/>
        <end position="25"/>
    </location>
</feature>
<reference evidence="2 3" key="1">
    <citation type="submission" date="2017-09" db="EMBL/GenBank/DDBJ databases">
        <title>Depth-based differentiation of microbial function through sediment-hosted aquifers and enrichment of novel symbionts in the deep terrestrial subsurface.</title>
        <authorList>
            <person name="Probst A.J."/>
            <person name="Ladd B."/>
            <person name="Jarett J.K."/>
            <person name="Geller-Mcgrath D.E."/>
            <person name="Sieber C.M."/>
            <person name="Emerson J.B."/>
            <person name="Anantharaman K."/>
            <person name="Thomas B.C."/>
            <person name="Malmstrom R."/>
            <person name="Stieglmeier M."/>
            <person name="Klingl A."/>
            <person name="Woyke T."/>
            <person name="Ryan C.M."/>
            <person name="Banfield J.F."/>
        </authorList>
    </citation>
    <scope>NUCLEOTIDE SEQUENCE [LARGE SCALE GENOMIC DNA]</scope>
    <source>
        <strain evidence="2">CG08_land_8_20_14_0_20_40_16</strain>
    </source>
</reference>
<protein>
    <submittedName>
        <fullName evidence="2">Uncharacterized protein</fullName>
    </submittedName>
</protein>